<dbReference type="Proteomes" id="UP000184088">
    <property type="component" value="Unassembled WGS sequence"/>
</dbReference>
<proteinExistence type="inferred from homology"/>
<dbReference type="InterPro" id="IPR004474">
    <property type="entry name" value="LytR_CpsA_psr"/>
</dbReference>
<dbReference type="RefSeq" id="WP_073341995.1">
    <property type="nucleotide sequence ID" value="NZ_FQVH01000006.1"/>
</dbReference>
<comment type="similarity">
    <text evidence="1">Belongs to the LytR/CpsA/Psr (LCP) family.</text>
</comment>
<dbReference type="STRING" id="1121256.SAMN02746089_00826"/>
<keyword evidence="6" id="KW-1185">Reference proteome</keyword>
<evidence type="ECO:0000256" key="1">
    <source>
        <dbReference type="ARBA" id="ARBA00006068"/>
    </source>
</evidence>
<protein>
    <submittedName>
        <fullName evidence="5">Transcriptional attenuator, LytR family</fullName>
    </submittedName>
</protein>
<name>A0A1M4WJ12_9THEO</name>
<dbReference type="Pfam" id="PF03816">
    <property type="entry name" value="LytR_cpsA_psr"/>
    <property type="match status" value="1"/>
</dbReference>
<feature type="domain" description="Cell envelope-related transcriptional attenuator" evidence="3">
    <location>
        <begin position="77"/>
        <end position="225"/>
    </location>
</feature>
<accession>A0A1M4WJ12</accession>
<evidence type="ECO:0000259" key="3">
    <source>
        <dbReference type="Pfam" id="PF03816"/>
    </source>
</evidence>
<gene>
    <name evidence="5" type="ORF">SAMN02746089_00826</name>
</gene>
<evidence type="ECO:0000259" key="4">
    <source>
        <dbReference type="Pfam" id="PF13399"/>
    </source>
</evidence>
<evidence type="ECO:0000313" key="6">
    <source>
        <dbReference type="Proteomes" id="UP000184088"/>
    </source>
</evidence>
<keyword evidence="2" id="KW-1133">Transmembrane helix</keyword>
<feature type="transmembrane region" description="Helical" evidence="2">
    <location>
        <begin position="7"/>
        <end position="27"/>
    </location>
</feature>
<organism evidence="5 6">
    <name type="scientific">Caldanaerobius fijiensis DSM 17918</name>
    <dbReference type="NCBI Taxonomy" id="1121256"/>
    <lineage>
        <taxon>Bacteria</taxon>
        <taxon>Bacillati</taxon>
        <taxon>Bacillota</taxon>
        <taxon>Clostridia</taxon>
        <taxon>Thermoanaerobacterales</taxon>
        <taxon>Thermoanaerobacteraceae</taxon>
        <taxon>Caldanaerobius</taxon>
    </lineage>
</organism>
<keyword evidence="2" id="KW-0812">Transmembrane</keyword>
<dbReference type="PANTHER" id="PTHR33392:SF6">
    <property type="entry name" value="POLYISOPRENYL-TEICHOIC ACID--PEPTIDOGLYCAN TEICHOIC ACID TRANSFERASE TAGU"/>
    <property type="match status" value="1"/>
</dbReference>
<sequence length="412" mass="46065">MRKLLKYFIMLLLLSVLVIGTGSYVYLHNISDINNTSAFNDNNDSKLTRTKSSPKRDKKLNILILGVDHASKGDTGRSDTLIFVSYDPLTRRATLISIPRDTRILLDKYGYQKINAAYAYYGPDGSVQEVSKVLGVPIDYYVLIDFQGFKKLIDDLGGIDFDVPVDMNYDDPAQNLHIHLKKGMQHLNGDQALGLVRFRYGYADADLGRIKTQQKFLKTLFDKIVSPSSIFKVGSIYDVLTHYVKTNMPAMTILSYVDDLFKVNKNDIKMETLPGEPKYIDGISYYIYDEVKTEEMMANLNKLQDDSDVASSSSSTDVNPSNIKVEVLNGGGINGAATSVARLLEKYGYDVINIANAENMNYRTTQIINRTQNKAVAESIKAYIKNSVVIDENPTSNKPDVTIIVGSDYNSN</sequence>
<dbReference type="InterPro" id="IPR050922">
    <property type="entry name" value="LytR/CpsA/Psr_CW_biosynth"/>
</dbReference>
<dbReference type="EMBL" id="FQVH01000006">
    <property type="protein sequence ID" value="SHE81281.1"/>
    <property type="molecule type" value="Genomic_DNA"/>
</dbReference>
<dbReference type="PANTHER" id="PTHR33392">
    <property type="entry name" value="POLYISOPRENYL-TEICHOIC ACID--PEPTIDOGLYCAN TEICHOIC ACID TRANSFERASE TAGU"/>
    <property type="match status" value="1"/>
</dbReference>
<dbReference type="Gene3D" id="3.30.70.2390">
    <property type="match status" value="1"/>
</dbReference>
<dbReference type="Gene3D" id="3.40.630.190">
    <property type="entry name" value="LCP protein"/>
    <property type="match status" value="1"/>
</dbReference>
<feature type="domain" description="LytR/CpsA/Psr regulator C-terminal" evidence="4">
    <location>
        <begin position="322"/>
        <end position="409"/>
    </location>
</feature>
<dbReference type="OrthoDB" id="305468at2"/>
<dbReference type="InterPro" id="IPR027381">
    <property type="entry name" value="LytR/CpsA/Psr_C"/>
</dbReference>
<evidence type="ECO:0000256" key="2">
    <source>
        <dbReference type="SAM" id="Phobius"/>
    </source>
</evidence>
<evidence type="ECO:0000313" key="5">
    <source>
        <dbReference type="EMBL" id="SHE81281.1"/>
    </source>
</evidence>
<reference evidence="5 6" key="1">
    <citation type="submission" date="2016-11" db="EMBL/GenBank/DDBJ databases">
        <authorList>
            <person name="Jaros S."/>
            <person name="Januszkiewicz K."/>
            <person name="Wedrychowicz H."/>
        </authorList>
    </citation>
    <scope>NUCLEOTIDE SEQUENCE [LARGE SCALE GENOMIC DNA]</scope>
    <source>
        <strain evidence="5 6">DSM 17918</strain>
    </source>
</reference>
<dbReference type="AlphaFoldDB" id="A0A1M4WJ12"/>
<dbReference type="NCBIfam" id="TIGR00350">
    <property type="entry name" value="lytR_cpsA_psr"/>
    <property type="match status" value="1"/>
</dbReference>
<dbReference type="Pfam" id="PF13399">
    <property type="entry name" value="LytR_C"/>
    <property type="match status" value="1"/>
</dbReference>
<keyword evidence="2" id="KW-0472">Membrane</keyword>